<feature type="transmembrane region" description="Helical" evidence="1">
    <location>
        <begin position="296"/>
        <end position="320"/>
    </location>
</feature>
<protein>
    <recommendedName>
        <fullName evidence="4">Glycosyltransferase RgtA/B/C/D-like domain-containing protein</fullName>
    </recommendedName>
</protein>
<feature type="transmembrane region" description="Helical" evidence="1">
    <location>
        <begin position="266"/>
        <end position="284"/>
    </location>
</feature>
<organism evidence="2 3">
    <name type="scientific">Gimesia fumaroli</name>
    <dbReference type="NCBI Taxonomy" id="2527976"/>
    <lineage>
        <taxon>Bacteria</taxon>
        <taxon>Pseudomonadati</taxon>
        <taxon>Planctomycetota</taxon>
        <taxon>Planctomycetia</taxon>
        <taxon>Planctomycetales</taxon>
        <taxon>Planctomycetaceae</taxon>
        <taxon>Gimesia</taxon>
    </lineage>
</organism>
<sequence>MRFQTLLPFLIATTITIGLFWFTQLPLGIAGEWTWERIPFVGPEIIPGWIVAAIVVIVYLLAVLLGLSRIKYANRIELSIWLSGLAVSGTIFSLLIQDSPPGEYRLTKAPFVLFYKGSSGYFTEAQKGIPDLKEYLANYEKKMKQGDVLHEGTHPPGLPLFYRTLIQLCESAPELQSILLQTQPASFQEATEIIANFTASTEHPLTERDSAVLWLATLITLVMSTLTVIPLFLLSREFSSREVSWQVAAFWPLVPATLIFQPKSDALYSVIGILFLYLWVVAWRRNSYLCYLLSGFLLWSGFCLTLAFLPIALCTALFSVLETWQLRHDSSLPTPAWKRFLTASVCGLLGLLTPTILLGIFYEINLLQVWRYNLQNHAGFYLQYPRSYWKWLLVNPLEISLAVGLPLAWLAGKSLCSQKWSGTNREDQPFHPGFSNLSLSCVIVLCLLWLSGKNMGEAARLWLIFLPWFLIMTIPYWKTIQVEATLNESHPPSFLKQQSTWIVALVAQAIVCIATVSRITGFHFPSI</sequence>
<dbReference type="KEGG" id="gfm:Enr17x_12440"/>
<feature type="transmembrane region" description="Helical" evidence="1">
    <location>
        <begin position="45"/>
        <end position="66"/>
    </location>
</feature>
<dbReference type="EMBL" id="CP037452">
    <property type="protein sequence ID" value="QDV49227.1"/>
    <property type="molecule type" value="Genomic_DNA"/>
</dbReference>
<keyword evidence="1" id="KW-1133">Transmembrane helix</keyword>
<evidence type="ECO:0000313" key="3">
    <source>
        <dbReference type="Proteomes" id="UP000318313"/>
    </source>
</evidence>
<accession>A0A518I7Z7</accession>
<keyword evidence="1" id="KW-0812">Transmembrane</keyword>
<feature type="transmembrane region" description="Helical" evidence="1">
    <location>
        <begin position="500"/>
        <end position="521"/>
    </location>
</feature>
<dbReference type="AlphaFoldDB" id="A0A518I7Z7"/>
<reference evidence="2 3" key="1">
    <citation type="submission" date="2019-03" db="EMBL/GenBank/DDBJ databases">
        <title>Deep-cultivation of Planctomycetes and their phenomic and genomic characterization uncovers novel biology.</title>
        <authorList>
            <person name="Wiegand S."/>
            <person name="Jogler M."/>
            <person name="Boedeker C."/>
            <person name="Pinto D."/>
            <person name="Vollmers J."/>
            <person name="Rivas-Marin E."/>
            <person name="Kohn T."/>
            <person name="Peeters S.H."/>
            <person name="Heuer A."/>
            <person name="Rast P."/>
            <person name="Oberbeckmann S."/>
            <person name="Bunk B."/>
            <person name="Jeske O."/>
            <person name="Meyerdierks A."/>
            <person name="Storesund J.E."/>
            <person name="Kallscheuer N."/>
            <person name="Luecker S."/>
            <person name="Lage O.M."/>
            <person name="Pohl T."/>
            <person name="Merkel B.J."/>
            <person name="Hornburger P."/>
            <person name="Mueller R.-W."/>
            <person name="Bruemmer F."/>
            <person name="Labrenz M."/>
            <person name="Spormann A.M."/>
            <person name="Op den Camp H."/>
            <person name="Overmann J."/>
            <person name="Amann R."/>
            <person name="Jetten M.S.M."/>
            <person name="Mascher T."/>
            <person name="Medema M.H."/>
            <person name="Devos D.P."/>
            <person name="Kaster A.-K."/>
            <person name="Ovreas L."/>
            <person name="Rohde M."/>
            <person name="Galperin M.Y."/>
            <person name="Jogler C."/>
        </authorList>
    </citation>
    <scope>NUCLEOTIDE SEQUENCE [LARGE SCALE GENOMIC DNA]</scope>
    <source>
        <strain evidence="2 3">Enr17</strain>
    </source>
</reference>
<evidence type="ECO:0000313" key="2">
    <source>
        <dbReference type="EMBL" id="QDV49227.1"/>
    </source>
</evidence>
<feature type="transmembrane region" description="Helical" evidence="1">
    <location>
        <begin position="340"/>
        <end position="367"/>
    </location>
</feature>
<feature type="transmembrane region" description="Helical" evidence="1">
    <location>
        <begin position="430"/>
        <end position="450"/>
    </location>
</feature>
<dbReference type="Proteomes" id="UP000318313">
    <property type="component" value="Chromosome"/>
</dbReference>
<feature type="transmembrane region" description="Helical" evidence="1">
    <location>
        <begin position="388"/>
        <end position="410"/>
    </location>
</feature>
<dbReference type="RefSeq" id="WP_145306807.1">
    <property type="nucleotide sequence ID" value="NZ_CP037452.1"/>
</dbReference>
<dbReference type="OrthoDB" id="213905at2"/>
<keyword evidence="1" id="KW-0472">Membrane</keyword>
<keyword evidence="3" id="KW-1185">Reference proteome</keyword>
<proteinExistence type="predicted"/>
<gene>
    <name evidence="2" type="ORF">Enr17x_12440</name>
</gene>
<evidence type="ECO:0000256" key="1">
    <source>
        <dbReference type="SAM" id="Phobius"/>
    </source>
</evidence>
<feature type="transmembrane region" description="Helical" evidence="1">
    <location>
        <begin position="7"/>
        <end position="25"/>
    </location>
</feature>
<feature type="transmembrane region" description="Helical" evidence="1">
    <location>
        <begin position="462"/>
        <end position="480"/>
    </location>
</feature>
<evidence type="ECO:0008006" key="4">
    <source>
        <dbReference type="Google" id="ProtNLM"/>
    </source>
</evidence>
<feature type="transmembrane region" description="Helical" evidence="1">
    <location>
        <begin position="211"/>
        <end position="234"/>
    </location>
</feature>
<name>A0A518I7Z7_9PLAN</name>